<name>S9ZPF6_9RHOO</name>
<sequence length="62" mass="6785">MDINVFRSLITVAGFLCFLGICAWAYSKHSKAGFDEAARLPLTDDDLPAGSGWHEKEVNKNG</sequence>
<dbReference type="Pfam" id="PF05545">
    <property type="entry name" value="FixQ"/>
    <property type="match status" value="1"/>
</dbReference>
<dbReference type="Proteomes" id="UP000015455">
    <property type="component" value="Unassembled WGS sequence"/>
</dbReference>
<dbReference type="eggNOG" id="COG4736">
    <property type="taxonomic scope" value="Bacteria"/>
</dbReference>
<dbReference type="RefSeq" id="WP_021248456.1">
    <property type="nucleotide sequence ID" value="NZ_ATJV01000044.1"/>
</dbReference>
<reference evidence="2 3" key="1">
    <citation type="submission" date="2013-06" db="EMBL/GenBank/DDBJ databases">
        <title>Draft genome sequence of Thauera terpenica.</title>
        <authorList>
            <person name="Liu B."/>
            <person name="Frostegard A.H."/>
            <person name="Shapleigh J.P."/>
        </authorList>
    </citation>
    <scope>NUCLEOTIDE SEQUENCE [LARGE SCALE GENOMIC DNA]</scope>
    <source>
        <strain evidence="2 3">58Eu</strain>
    </source>
</reference>
<feature type="transmembrane region" description="Helical" evidence="1">
    <location>
        <begin position="6"/>
        <end position="26"/>
    </location>
</feature>
<organism evidence="2 3">
    <name type="scientific">Thauera terpenica 58Eu</name>
    <dbReference type="NCBI Taxonomy" id="1348657"/>
    <lineage>
        <taxon>Bacteria</taxon>
        <taxon>Pseudomonadati</taxon>
        <taxon>Pseudomonadota</taxon>
        <taxon>Betaproteobacteria</taxon>
        <taxon>Rhodocyclales</taxon>
        <taxon>Zoogloeaceae</taxon>
        <taxon>Thauera</taxon>
    </lineage>
</organism>
<evidence type="ECO:0008006" key="4">
    <source>
        <dbReference type="Google" id="ProtNLM"/>
    </source>
</evidence>
<keyword evidence="3" id="KW-1185">Reference proteome</keyword>
<evidence type="ECO:0000313" key="3">
    <source>
        <dbReference type="Proteomes" id="UP000015455"/>
    </source>
</evidence>
<dbReference type="PATRIC" id="fig|1348657.5.peg.1015"/>
<keyword evidence="1" id="KW-0812">Transmembrane</keyword>
<keyword evidence="1" id="KW-0472">Membrane</keyword>
<dbReference type="InterPro" id="IPR008621">
    <property type="entry name" value="Cbb3-typ_cyt_oxidase_comp"/>
</dbReference>
<evidence type="ECO:0000256" key="1">
    <source>
        <dbReference type="SAM" id="Phobius"/>
    </source>
</evidence>
<gene>
    <name evidence="2" type="ORF">M622_12370</name>
</gene>
<dbReference type="OrthoDB" id="8604580at2"/>
<dbReference type="STRING" id="1348657.M622_12370"/>
<comment type="caution">
    <text evidence="2">The sequence shown here is derived from an EMBL/GenBank/DDBJ whole genome shotgun (WGS) entry which is preliminary data.</text>
</comment>
<evidence type="ECO:0000313" key="2">
    <source>
        <dbReference type="EMBL" id="EPZ16521.1"/>
    </source>
</evidence>
<protein>
    <recommendedName>
        <fullName evidence="4">Cytochrome oxidase</fullName>
    </recommendedName>
</protein>
<dbReference type="CDD" id="cd01324">
    <property type="entry name" value="cbb3_Oxidase_CcoQ"/>
    <property type="match status" value="1"/>
</dbReference>
<proteinExistence type="predicted"/>
<dbReference type="EMBL" id="ATJV01000044">
    <property type="protein sequence ID" value="EPZ16521.1"/>
    <property type="molecule type" value="Genomic_DNA"/>
</dbReference>
<dbReference type="AlphaFoldDB" id="S9ZPF6"/>
<accession>S9ZPF6</accession>
<keyword evidence="1" id="KW-1133">Transmembrane helix</keyword>